<feature type="region of interest" description="Disordered" evidence="1">
    <location>
        <begin position="285"/>
        <end position="490"/>
    </location>
</feature>
<dbReference type="SMART" id="SM00318">
    <property type="entry name" value="SNc"/>
    <property type="match status" value="1"/>
</dbReference>
<feature type="region of interest" description="Disordered" evidence="1">
    <location>
        <begin position="1"/>
        <end position="20"/>
    </location>
</feature>
<feature type="domain" description="TNase-like" evidence="2">
    <location>
        <begin position="49"/>
        <end position="181"/>
    </location>
</feature>
<dbReference type="InterPro" id="IPR052258">
    <property type="entry name" value="Diverse_Func_Domain-Protein"/>
</dbReference>
<protein>
    <submittedName>
        <fullName evidence="3">Nuclease</fullName>
    </submittedName>
</protein>
<evidence type="ECO:0000256" key="1">
    <source>
        <dbReference type="SAM" id="MobiDB-lite"/>
    </source>
</evidence>
<dbReference type="PANTHER" id="PTHR37612:SF20">
    <property type="entry name" value="PER-HEXAMER REPEAT PROTEIN 5-RELATED"/>
    <property type="match status" value="1"/>
</dbReference>
<dbReference type="PANTHER" id="PTHR37612">
    <property type="entry name" value="FIBROIN HEAVY CHAIN FIB-H LIKE PROTEIN"/>
    <property type="match status" value="1"/>
</dbReference>
<dbReference type="InterPro" id="IPR016071">
    <property type="entry name" value="Staphylococal_nuclease_OB-fold"/>
</dbReference>
<dbReference type="Proteomes" id="UP000274327">
    <property type="component" value="Unassembled WGS sequence"/>
</dbReference>
<feature type="compositionally biased region" description="Gly residues" evidence="1">
    <location>
        <begin position="404"/>
        <end position="456"/>
    </location>
</feature>
<dbReference type="AlphaFoldDB" id="A0A426SGU6"/>
<dbReference type="Pfam" id="PF00565">
    <property type="entry name" value="SNase"/>
    <property type="match status" value="1"/>
</dbReference>
<dbReference type="PROSITE" id="PS50830">
    <property type="entry name" value="TNASE_3"/>
    <property type="match status" value="1"/>
</dbReference>
<proteinExistence type="predicted"/>
<dbReference type="SUPFAM" id="SSF50199">
    <property type="entry name" value="Staphylococcal nuclease"/>
    <property type="match status" value="1"/>
</dbReference>
<evidence type="ECO:0000313" key="4">
    <source>
        <dbReference type="Proteomes" id="UP000274327"/>
    </source>
</evidence>
<gene>
    <name evidence="3" type="ORF">DS079_15400</name>
</gene>
<comment type="caution">
    <text evidence="3">The sequence shown here is derived from an EMBL/GenBank/DDBJ whole genome shotgun (WGS) entry which is preliminary data.</text>
</comment>
<organism evidence="3 4">
    <name type="scientific">Brachybacterium paraconglomeratum</name>
    <dbReference type="NCBI Taxonomy" id="173362"/>
    <lineage>
        <taxon>Bacteria</taxon>
        <taxon>Bacillati</taxon>
        <taxon>Actinomycetota</taxon>
        <taxon>Actinomycetes</taxon>
        <taxon>Micrococcales</taxon>
        <taxon>Dermabacteraceae</taxon>
        <taxon>Brachybacterium</taxon>
    </lineage>
</organism>
<dbReference type="InterPro" id="IPR035437">
    <property type="entry name" value="SNase_OB-fold_sf"/>
</dbReference>
<feature type="compositionally biased region" description="Basic and acidic residues" evidence="1">
    <location>
        <begin position="285"/>
        <end position="324"/>
    </location>
</feature>
<evidence type="ECO:0000313" key="3">
    <source>
        <dbReference type="EMBL" id="RRR17244.1"/>
    </source>
</evidence>
<feature type="compositionally biased region" description="Low complexity" evidence="1">
    <location>
        <begin position="377"/>
        <end position="403"/>
    </location>
</feature>
<dbReference type="Gene3D" id="2.40.50.90">
    <property type="match status" value="1"/>
</dbReference>
<sequence>MVMGRFSGSRRGRIASVGEEGRRPRRARSLGLALSALLAGTLLTGCDDGSGEGTVVRVIDGDTLVAVVAGEETTIRLLNIDTPETKHPDLPVQCLGPEATDFLAERLPAGTEIELEYDEERLDRYDRTLAGVYESGSLVNAEIAAEGLGVPVYFEPNDRFLPEVEEAAATAQSEGLGLFSAATECTVPAQVEQLGAAVQAIPQTVTGDPAQALADATTLVEDAEALVDALDADVLATGPNAVLALPLAAPFLDGQREAADEVRERAVDGRDRVQVLKDDWDEEQQRLREQKEREERERQERERIEREERERQEREEQERREREAAPAAVPSDEEGSGATSSGSGSGSGSDGKSSSGVSGSGSDGRSRDGSGSGSGSGEKSSSGASSGDKGKQSKGSGSRSSGSSGQGSSGGKSGSGGGSSSSGGSNSGGSSGGGASGGDSSGGGSSGSGKSGGGKSGCEPYGPEIPYSDDGGYTGKRYGMPGGKTFRKCS</sequence>
<evidence type="ECO:0000259" key="2">
    <source>
        <dbReference type="PROSITE" id="PS50830"/>
    </source>
</evidence>
<keyword evidence="4" id="KW-1185">Reference proteome</keyword>
<accession>A0A426SGU6</accession>
<name>A0A426SGU6_9MICO</name>
<dbReference type="EMBL" id="QOCI01000015">
    <property type="protein sequence ID" value="RRR17244.1"/>
    <property type="molecule type" value="Genomic_DNA"/>
</dbReference>
<reference evidence="3 4" key="1">
    <citation type="submission" date="2018-07" db="EMBL/GenBank/DDBJ databases">
        <title>Brachybacteriurn paraconglorneratum KCTC 9916.</title>
        <authorList>
            <person name="Li Y."/>
        </authorList>
    </citation>
    <scope>NUCLEOTIDE SEQUENCE [LARGE SCALE GENOMIC DNA]</scope>
    <source>
        <strain evidence="3 4">KCTC 9916</strain>
    </source>
</reference>